<dbReference type="EMBL" id="LBUU01000011">
    <property type="protein sequence ID" value="KKQ69651.1"/>
    <property type="molecule type" value="Genomic_DNA"/>
</dbReference>
<feature type="domain" description="Glycosyl transferase family 1" evidence="2">
    <location>
        <begin position="171"/>
        <end position="337"/>
    </location>
</feature>
<protein>
    <submittedName>
        <fullName evidence="4">Glycosyl transferase group 1</fullName>
    </submittedName>
</protein>
<dbReference type="Pfam" id="PF13439">
    <property type="entry name" value="Glyco_transf_4"/>
    <property type="match status" value="1"/>
</dbReference>
<keyword evidence="1" id="KW-1133">Transmembrane helix</keyword>
<feature type="domain" description="Glycosyltransferase subfamily 4-like N-terminal" evidence="3">
    <location>
        <begin position="15"/>
        <end position="158"/>
    </location>
</feature>
<dbReference type="Proteomes" id="UP000034022">
    <property type="component" value="Unassembled WGS sequence"/>
</dbReference>
<dbReference type="AlphaFoldDB" id="A0A0G0MXJ6"/>
<sequence length="359" mass="40546">MKTILITIEYPPFKGGVANYYANLVKYWPVQDEISVLDNSDNQLLCGNFWPKWLPAIFLFYKTIKQNQVDKVIVGQLLPLGFVVYLVSLFYKINYCVIVHGMEIVFAQRRFRKKFISRLILNKAEQIICPGKYTASLVKDFLKKSDDKKISVVNPGVSPIPLVDAKILEKIKIENNLSDKIVLFTVSRLVRRKGHDMVITAMKELAKIDQHIHYYLGGTGPDEADLKSLARGMENVHFLGKLSDEEKWAWLVLSQIFIMPSRNIAGDFEGFGIVYLEAAIAGLPVIAGDSGGIRDAVVDGETGFVADPTDVNQIAQSILKLSKDEMLRKKLGETGRARAMRDFDWEAQVQKIYSIINNQ</sequence>
<feature type="transmembrane region" description="Helical" evidence="1">
    <location>
        <begin position="72"/>
        <end position="91"/>
    </location>
</feature>
<dbReference type="Gene3D" id="3.40.50.2000">
    <property type="entry name" value="Glycogen Phosphorylase B"/>
    <property type="match status" value="2"/>
</dbReference>
<dbReference type="GO" id="GO:0016757">
    <property type="term" value="F:glycosyltransferase activity"/>
    <property type="evidence" value="ECO:0007669"/>
    <property type="project" value="InterPro"/>
</dbReference>
<keyword evidence="1" id="KW-0812">Transmembrane</keyword>
<dbReference type="InterPro" id="IPR050194">
    <property type="entry name" value="Glycosyltransferase_grp1"/>
</dbReference>
<evidence type="ECO:0000313" key="4">
    <source>
        <dbReference type="EMBL" id="KKQ69651.1"/>
    </source>
</evidence>
<dbReference type="CDD" id="cd03801">
    <property type="entry name" value="GT4_PimA-like"/>
    <property type="match status" value="1"/>
</dbReference>
<dbReference type="Pfam" id="PF00534">
    <property type="entry name" value="Glycos_transf_1"/>
    <property type="match status" value="1"/>
</dbReference>
<dbReference type="PANTHER" id="PTHR45947:SF3">
    <property type="entry name" value="SULFOQUINOVOSYL TRANSFERASE SQD2"/>
    <property type="match status" value="1"/>
</dbReference>
<organism evidence="4 5">
    <name type="scientific">Candidatus Falkowbacteria bacterium GW2011_GWE1_38_31</name>
    <dbReference type="NCBI Taxonomy" id="1618638"/>
    <lineage>
        <taxon>Bacteria</taxon>
        <taxon>Candidatus Falkowiibacteriota</taxon>
    </lineage>
</organism>
<keyword evidence="4" id="KW-0808">Transferase</keyword>
<keyword evidence="1" id="KW-0472">Membrane</keyword>
<dbReference type="InterPro" id="IPR028098">
    <property type="entry name" value="Glyco_trans_4-like_N"/>
</dbReference>
<evidence type="ECO:0000313" key="5">
    <source>
        <dbReference type="Proteomes" id="UP000034022"/>
    </source>
</evidence>
<evidence type="ECO:0000259" key="3">
    <source>
        <dbReference type="Pfam" id="PF13439"/>
    </source>
</evidence>
<comment type="caution">
    <text evidence="4">The sequence shown here is derived from an EMBL/GenBank/DDBJ whole genome shotgun (WGS) entry which is preliminary data.</text>
</comment>
<name>A0A0G0MXJ6_9BACT</name>
<dbReference type="PANTHER" id="PTHR45947">
    <property type="entry name" value="SULFOQUINOVOSYL TRANSFERASE SQD2"/>
    <property type="match status" value="1"/>
</dbReference>
<dbReference type="SUPFAM" id="SSF53756">
    <property type="entry name" value="UDP-Glycosyltransferase/glycogen phosphorylase"/>
    <property type="match status" value="1"/>
</dbReference>
<accession>A0A0G0MXJ6</accession>
<evidence type="ECO:0000256" key="1">
    <source>
        <dbReference type="SAM" id="Phobius"/>
    </source>
</evidence>
<evidence type="ECO:0000259" key="2">
    <source>
        <dbReference type="Pfam" id="PF00534"/>
    </source>
</evidence>
<dbReference type="PATRIC" id="fig|1618638.3.peg.1151"/>
<dbReference type="InterPro" id="IPR001296">
    <property type="entry name" value="Glyco_trans_1"/>
</dbReference>
<gene>
    <name evidence="4" type="ORF">US91_C0011G0021</name>
</gene>
<reference evidence="4 5" key="1">
    <citation type="journal article" date="2015" name="Nature">
        <title>rRNA introns, odd ribosomes, and small enigmatic genomes across a large radiation of phyla.</title>
        <authorList>
            <person name="Brown C.T."/>
            <person name="Hug L.A."/>
            <person name="Thomas B.C."/>
            <person name="Sharon I."/>
            <person name="Castelle C.J."/>
            <person name="Singh A."/>
            <person name="Wilkins M.J."/>
            <person name="Williams K.H."/>
            <person name="Banfield J.F."/>
        </authorList>
    </citation>
    <scope>NUCLEOTIDE SEQUENCE [LARGE SCALE GENOMIC DNA]</scope>
</reference>
<proteinExistence type="predicted"/>